<dbReference type="EMBL" id="LAZR01045830">
    <property type="protein sequence ID" value="KKK97939.1"/>
    <property type="molecule type" value="Genomic_DNA"/>
</dbReference>
<evidence type="ECO:0000313" key="1">
    <source>
        <dbReference type="EMBL" id="KKK97939.1"/>
    </source>
</evidence>
<organism evidence="1">
    <name type="scientific">marine sediment metagenome</name>
    <dbReference type="NCBI Taxonomy" id="412755"/>
    <lineage>
        <taxon>unclassified sequences</taxon>
        <taxon>metagenomes</taxon>
        <taxon>ecological metagenomes</taxon>
    </lineage>
</organism>
<dbReference type="AlphaFoldDB" id="A0A0F9C669"/>
<gene>
    <name evidence="1" type="ORF">LCGC14_2647750</name>
</gene>
<comment type="caution">
    <text evidence="1">The sequence shown here is derived from an EMBL/GenBank/DDBJ whole genome shotgun (WGS) entry which is preliminary data.</text>
</comment>
<protein>
    <submittedName>
        <fullName evidence="1">Uncharacterized protein</fullName>
    </submittedName>
</protein>
<reference evidence="1" key="1">
    <citation type="journal article" date="2015" name="Nature">
        <title>Complex archaea that bridge the gap between prokaryotes and eukaryotes.</title>
        <authorList>
            <person name="Spang A."/>
            <person name="Saw J.H."/>
            <person name="Jorgensen S.L."/>
            <person name="Zaremba-Niedzwiedzka K."/>
            <person name="Martijn J."/>
            <person name="Lind A.E."/>
            <person name="van Eijk R."/>
            <person name="Schleper C."/>
            <person name="Guy L."/>
            <person name="Ettema T.J."/>
        </authorList>
    </citation>
    <scope>NUCLEOTIDE SEQUENCE</scope>
</reference>
<proteinExistence type="predicted"/>
<sequence length="124" mass="15021">MELLTVLEELEKSIFFNKIKLKKWLYIILILKERYLKEYQIDKSINELKREIINLATHITNPSGCYTSQDYLFYFTIKIVSEKLDINKNYNLIPIYNSNLKKLSDIQSEIDREWDQDWYPTFQG</sequence>
<accession>A0A0F9C669</accession>
<name>A0A0F9C669_9ZZZZ</name>